<dbReference type="InterPro" id="IPR016174">
    <property type="entry name" value="Di-haem_cyt_TM"/>
</dbReference>
<reference evidence="6" key="2">
    <citation type="submission" date="2022-04" db="EMBL/GenBank/DDBJ databases">
        <authorList>
            <person name="Bromfield E.S.P."/>
            <person name="Cloutier S."/>
        </authorList>
    </citation>
    <scope>NUCLEOTIDE SEQUENCE</scope>
    <source>
        <strain evidence="6">1S5</strain>
    </source>
</reference>
<reference evidence="6" key="1">
    <citation type="journal article" date="2017" name="Syst. Appl. Microbiol.">
        <title>Soybeans inoculated with root zone soils of Canadian native legumes harbour diverse and novel Bradyrhizobium spp. that possess agricultural potential.</title>
        <authorList>
            <person name="Bromfield E.S.P."/>
            <person name="Cloutier S."/>
            <person name="Tambong J.T."/>
            <person name="Tran Thi T.V."/>
        </authorList>
    </citation>
    <scope>NUCLEOTIDE SEQUENCE</scope>
    <source>
        <strain evidence="6">1S5</strain>
    </source>
</reference>
<keyword evidence="2" id="KW-1003">Cell membrane</keyword>
<dbReference type="SUPFAM" id="SSF81342">
    <property type="entry name" value="Transmembrane di-heme cytochromes"/>
    <property type="match status" value="1"/>
</dbReference>
<dbReference type="Gene3D" id="1.20.950.20">
    <property type="entry name" value="Transmembrane di-heme cytochromes, Chain C"/>
    <property type="match status" value="1"/>
</dbReference>
<evidence type="ECO:0000256" key="1">
    <source>
        <dbReference type="ARBA" id="ARBA00004651"/>
    </source>
</evidence>
<evidence type="ECO:0000256" key="2">
    <source>
        <dbReference type="ARBA" id="ARBA00022475"/>
    </source>
</evidence>
<keyword evidence="5" id="KW-0472">Membrane</keyword>
<dbReference type="RefSeq" id="WP_166103080.1">
    <property type="nucleotide sequence ID" value="NZ_CP096251.1"/>
</dbReference>
<dbReference type="Proteomes" id="UP000551709">
    <property type="component" value="Chromosome"/>
</dbReference>
<evidence type="ECO:0000313" key="7">
    <source>
        <dbReference type="Proteomes" id="UP000551709"/>
    </source>
</evidence>
<dbReference type="InterPro" id="IPR011577">
    <property type="entry name" value="Cyt_b561_bac/Ni-Hgenase"/>
</dbReference>
<dbReference type="Pfam" id="PF01292">
    <property type="entry name" value="Ni_hydr_CYTB"/>
    <property type="match status" value="1"/>
</dbReference>
<evidence type="ECO:0000256" key="4">
    <source>
        <dbReference type="ARBA" id="ARBA00022989"/>
    </source>
</evidence>
<dbReference type="PANTHER" id="PTHR30485:SF2">
    <property type="entry name" value="BLL0597 PROTEIN"/>
    <property type="match status" value="1"/>
</dbReference>
<gene>
    <name evidence="6" type="ORF">HAP41_0000009705</name>
</gene>
<dbReference type="PANTHER" id="PTHR30485">
    <property type="entry name" value="NI/FE-HYDROGENASE 1 B-TYPE CYTOCHROME SUBUNIT"/>
    <property type="match status" value="1"/>
</dbReference>
<organism evidence="6 7">
    <name type="scientific">Bradyrhizobium barranii subsp. apii</name>
    <dbReference type="NCBI Taxonomy" id="2819348"/>
    <lineage>
        <taxon>Bacteria</taxon>
        <taxon>Pseudomonadati</taxon>
        <taxon>Pseudomonadota</taxon>
        <taxon>Alphaproteobacteria</taxon>
        <taxon>Hyphomicrobiales</taxon>
        <taxon>Nitrobacteraceae</taxon>
        <taxon>Bradyrhizobium</taxon>
        <taxon>Bradyrhizobium barranii</taxon>
    </lineage>
</organism>
<dbReference type="GO" id="GO:0005886">
    <property type="term" value="C:plasma membrane"/>
    <property type="evidence" value="ECO:0007669"/>
    <property type="project" value="UniProtKB-SubCell"/>
</dbReference>
<proteinExistence type="predicted"/>
<dbReference type="GO" id="GO:0009055">
    <property type="term" value="F:electron transfer activity"/>
    <property type="evidence" value="ECO:0007669"/>
    <property type="project" value="InterPro"/>
</dbReference>
<dbReference type="AlphaFoldDB" id="A0A8T5VEQ1"/>
<comment type="subcellular location">
    <subcellularLocation>
        <location evidence="1">Cell membrane</location>
        <topology evidence="1">Multi-pass membrane protein</topology>
    </subcellularLocation>
</comment>
<dbReference type="GO" id="GO:0020037">
    <property type="term" value="F:heme binding"/>
    <property type="evidence" value="ECO:0007669"/>
    <property type="project" value="TreeGrafter"/>
</dbReference>
<accession>A0A8T5VEQ1</accession>
<evidence type="ECO:0000256" key="5">
    <source>
        <dbReference type="ARBA" id="ARBA00023136"/>
    </source>
</evidence>
<keyword evidence="4" id="KW-1133">Transmembrane helix</keyword>
<evidence type="ECO:0000313" key="6">
    <source>
        <dbReference type="EMBL" id="UPT89217.1"/>
    </source>
</evidence>
<protein>
    <submittedName>
        <fullName evidence="6">Cytochrome b/b6 domain-containing protein</fullName>
    </submittedName>
</protein>
<dbReference type="GO" id="GO:0022904">
    <property type="term" value="P:respiratory electron transport chain"/>
    <property type="evidence" value="ECO:0007669"/>
    <property type="project" value="InterPro"/>
</dbReference>
<dbReference type="EMBL" id="CP096255">
    <property type="protein sequence ID" value="UPT89217.1"/>
    <property type="molecule type" value="Genomic_DNA"/>
</dbReference>
<name>A0A8T5VEQ1_9BRAD</name>
<keyword evidence="3" id="KW-0812">Transmembrane</keyword>
<dbReference type="InterPro" id="IPR051542">
    <property type="entry name" value="Hydrogenase_cytochrome"/>
</dbReference>
<sequence length="188" mass="20365">MRPSSNTIGAGGAMPPATVKVWDPFVRIFHWSLVATFVIAYATGDEIERVHVGAGYTIAGLLGIRMVWGFVGPRHARFSSFVRPPREVLAYIRDVTLLRAPRYIGHNPAGGAMIIALLVALAGTCATGYMITTDAYWGSKLIEHVHEFLANLTVGLVVAHVLGVLIASFEHRENLIASMISGRKRAAD</sequence>
<evidence type="ECO:0000256" key="3">
    <source>
        <dbReference type="ARBA" id="ARBA00022692"/>
    </source>
</evidence>